<accession>A0A176VSB7</accession>
<comment type="caution">
    <text evidence="2">The sequence shown here is derived from an EMBL/GenBank/DDBJ whole genome shotgun (WGS) entry which is preliminary data.</text>
</comment>
<reference evidence="2" key="1">
    <citation type="submission" date="2016-03" db="EMBL/GenBank/DDBJ databases">
        <title>Mechanisms controlling the formation of the plant cell surface in tip-growing cells are functionally conserved among land plants.</title>
        <authorList>
            <person name="Honkanen S."/>
            <person name="Jones V.A."/>
            <person name="Morieri G."/>
            <person name="Champion C."/>
            <person name="Hetherington A.J."/>
            <person name="Kelly S."/>
            <person name="Saint-Marcoux D."/>
            <person name="Proust H."/>
            <person name="Prescott H."/>
            <person name="Dolan L."/>
        </authorList>
    </citation>
    <scope>NUCLEOTIDE SEQUENCE [LARGE SCALE GENOMIC DNA]</scope>
    <source>
        <tissue evidence="2">Whole gametophyte</tissue>
    </source>
</reference>
<gene>
    <name evidence="2" type="ORF">AXG93_2253s1110</name>
</gene>
<dbReference type="EMBL" id="LVLJ01002791">
    <property type="protein sequence ID" value="OAE23700.1"/>
    <property type="molecule type" value="Genomic_DNA"/>
</dbReference>
<proteinExistence type="predicted"/>
<sequence>MAQIGGPLSTTLQFDINEKRISILSVVERRCDYLLTLSLSVHWFELLSEVKDAKHRNSTISILRSGGPLDNPSIAEDANIISPDVRTVLQSYQLKGGNYIKYTIMSSTGPESVAELADNTRQEQDSVRASMSQGEMKPEGQDVQAWNPMKSRGEQ</sequence>
<evidence type="ECO:0000256" key="1">
    <source>
        <dbReference type="SAM" id="MobiDB-lite"/>
    </source>
</evidence>
<dbReference type="AlphaFoldDB" id="A0A176VSB7"/>
<organism evidence="2 3">
    <name type="scientific">Marchantia polymorpha subsp. ruderalis</name>
    <dbReference type="NCBI Taxonomy" id="1480154"/>
    <lineage>
        <taxon>Eukaryota</taxon>
        <taxon>Viridiplantae</taxon>
        <taxon>Streptophyta</taxon>
        <taxon>Embryophyta</taxon>
        <taxon>Marchantiophyta</taxon>
        <taxon>Marchantiopsida</taxon>
        <taxon>Marchantiidae</taxon>
        <taxon>Marchantiales</taxon>
        <taxon>Marchantiaceae</taxon>
        <taxon>Marchantia</taxon>
    </lineage>
</organism>
<name>A0A176VSB7_MARPO</name>
<protein>
    <submittedName>
        <fullName evidence="2">Uncharacterized protein</fullName>
    </submittedName>
</protein>
<dbReference type="Proteomes" id="UP000077202">
    <property type="component" value="Unassembled WGS sequence"/>
</dbReference>
<keyword evidence="3" id="KW-1185">Reference proteome</keyword>
<feature type="region of interest" description="Disordered" evidence="1">
    <location>
        <begin position="113"/>
        <end position="155"/>
    </location>
</feature>
<evidence type="ECO:0000313" key="3">
    <source>
        <dbReference type="Proteomes" id="UP000077202"/>
    </source>
</evidence>
<evidence type="ECO:0000313" key="2">
    <source>
        <dbReference type="EMBL" id="OAE23700.1"/>
    </source>
</evidence>